<name>A0A5C6RSW9_9FLAO</name>
<accession>A0A5C6RSW9</accession>
<organism evidence="2 3">
    <name type="scientific">Vicingus serpentipes</name>
    <dbReference type="NCBI Taxonomy" id="1926625"/>
    <lineage>
        <taxon>Bacteria</taxon>
        <taxon>Pseudomonadati</taxon>
        <taxon>Bacteroidota</taxon>
        <taxon>Flavobacteriia</taxon>
        <taxon>Flavobacteriales</taxon>
        <taxon>Vicingaceae</taxon>
        <taxon>Vicingus</taxon>
    </lineage>
</organism>
<dbReference type="OrthoDB" id="677174at2"/>
<protein>
    <submittedName>
        <fullName evidence="2">Uroporphyrinogen decarboxylase</fullName>
    </submittedName>
</protein>
<keyword evidence="1" id="KW-0812">Transmembrane</keyword>
<gene>
    <name evidence="2" type="ORF">FRY74_08440</name>
</gene>
<sequence>MDYFSTTEIIGYLASLLVLVSFLMRNVNKLRILNTIGCMVFIVYGILLGWSIPIIITNAAIVLINGYYLLKRNKVIIE</sequence>
<keyword evidence="1" id="KW-1133">Transmembrane helix</keyword>
<reference evidence="2 3" key="1">
    <citation type="submission" date="2019-08" db="EMBL/GenBank/DDBJ databases">
        <title>Genome of Vicingus serpentipes NCIMB 15042.</title>
        <authorList>
            <person name="Bowman J.P."/>
        </authorList>
    </citation>
    <scope>NUCLEOTIDE SEQUENCE [LARGE SCALE GENOMIC DNA]</scope>
    <source>
        <strain evidence="2 3">NCIMB 15042</strain>
    </source>
</reference>
<comment type="caution">
    <text evidence="2">The sequence shown here is derived from an EMBL/GenBank/DDBJ whole genome shotgun (WGS) entry which is preliminary data.</text>
</comment>
<dbReference type="RefSeq" id="WP_147100471.1">
    <property type="nucleotide sequence ID" value="NZ_VOOS01000003.1"/>
</dbReference>
<evidence type="ECO:0000313" key="3">
    <source>
        <dbReference type="Proteomes" id="UP000321721"/>
    </source>
</evidence>
<dbReference type="Proteomes" id="UP000321721">
    <property type="component" value="Unassembled WGS sequence"/>
</dbReference>
<keyword evidence="1" id="KW-0472">Membrane</keyword>
<proteinExistence type="predicted"/>
<evidence type="ECO:0000313" key="2">
    <source>
        <dbReference type="EMBL" id="TXB65441.1"/>
    </source>
</evidence>
<keyword evidence="3" id="KW-1185">Reference proteome</keyword>
<dbReference type="EMBL" id="VOOS01000003">
    <property type="protein sequence ID" value="TXB65441.1"/>
    <property type="molecule type" value="Genomic_DNA"/>
</dbReference>
<dbReference type="AlphaFoldDB" id="A0A5C6RSW9"/>
<evidence type="ECO:0000256" key="1">
    <source>
        <dbReference type="SAM" id="Phobius"/>
    </source>
</evidence>
<feature type="transmembrane region" description="Helical" evidence="1">
    <location>
        <begin position="6"/>
        <end position="23"/>
    </location>
</feature>